<evidence type="ECO:0000256" key="1">
    <source>
        <dbReference type="SAM" id="MobiDB-lite"/>
    </source>
</evidence>
<sequence>MGSLAIQPPIVDHAAEGMLVSPLDELDDADFIDEVLRSGHSEEHLAQELIAKATALGISIPRPPSPVGNGSHARAESDATFSSSHARNTSSGSGETTDAAIPANQSERPGSSAGAPVEPTHPQPGPRPRSRSLNFSTYDKYLSQVEPNLCQPKFLKHTPAPTDSHPGIFGGRTRHSYISIKNGLKARVHWKKRPPTSGAML</sequence>
<reference evidence="2 3" key="1">
    <citation type="submission" date="2015-09" db="EMBL/GenBank/DDBJ databases">
        <title>Host preference determinants of Valsa canker pathogens revealed by comparative genomics.</title>
        <authorList>
            <person name="Yin Z."/>
            <person name="Huang L."/>
        </authorList>
    </citation>
    <scope>NUCLEOTIDE SEQUENCE [LARGE SCALE GENOMIC DNA]</scope>
    <source>
        <strain evidence="2 3">SXYLt</strain>
    </source>
</reference>
<evidence type="ECO:0000313" key="3">
    <source>
        <dbReference type="Proteomes" id="UP000285146"/>
    </source>
</evidence>
<dbReference type="Proteomes" id="UP000285146">
    <property type="component" value="Unassembled WGS sequence"/>
</dbReference>
<dbReference type="InParanoid" id="A0A423XIX8"/>
<feature type="compositionally biased region" description="Polar residues" evidence="1">
    <location>
        <begin position="79"/>
        <end position="96"/>
    </location>
</feature>
<evidence type="ECO:0000313" key="2">
    <source>
        <dbReference type="EMBL" id="ROW16383.1"/>
    </source>
</evidence>
<comment type="caution">
    <text evidence="2">The sequence shown here is derived from an EMBL/GenBank/DDBJ whole genome shotgun (WGS) entry which is preliminary data.</text>
</comment>
<keyword evidence="3" id="KW-1185">Reference proteome</keyword>
<accession>A0A423XIX8</accession>
<name>A0A423XIX8_9PEZI</name>
<proteinExistence type="predicted"/>
<dbReference type="EMBL" id="LKEB01000005">
    <property type="protein sequence ID" value="ROW16383.1"/>
    <property type="molecule type" value="Genomic_DNA"/>
</dbReference>
<gene>
    <name evidence="2" type="ORF">VPNG_02727</name>
</gene>
<dbReference type="STRING" id="1230097.A0A423XIX8"/>
<feature type="region of interest" description="Disordered" evidence="1">
    <location>
        <begin position="61"/>
        <end position="133"/>
    </location>
</feature>
<dbReference type="AlphaFoldDB" id="A0A423XIX8"/>
<organism evidence="2 3">
    <name type="scientific">Cytospora leucostoma</name>
    <dbReference type="NCBI Taxonomy" id="1230097"/>
    <lineage>
        <taxon>Eukaryota</taxon>
        <taxon>Fungi</taxon>
        <taxon>Dikarya</taxon>
        <taxon>Ascomycota</taxon>
        <taxon>Pezizomycotina</taxon>
        <taxon>Sordariomycetes</taxon>
        <taxon>Sordariomycetidae</taxon>
        <taxon>Diaporthales</taxon>
        <taxon>Cytosporaceae</taxon>
        <taxon>Cytospora</taxon>
    </lineage>
</organism>
<dbReference type="OrthoDB" id="4956676at2759"/>
<protein>
    <submittedName>
        <fullName evidence="2">Uncharacterized protein</fullName>
    </submittedName>
</protein>